<feature type="domain" description="DUF8159" evidence="1">
    <location>
        <begin position="80"/>
        <end position="192"/>
    </location>
</feature>
<dbReference type="KEGG" id="nas:GCU68_15445"/>
<dbReference type="RefSeq" id="WP_152943082.1">
    <property type="nucleotide sequence ID" value="NZ_CP045488.1"/>
</dbReference>
<keyword evidence="3" id="KW-1185">Reference proteome</keyword>
<dbReference type="Pfam" id="PF26490">
    <property type="entry name" value="DUF8159"/>
    <property type="match status" value="1"/>
</dbReference>
<proteinExistence type="predicted"/>
<gene>
    <name evidence="2" type="ORF">GCU68_15445</name>
</gene>
<dbReference type="Proteomes" id="UP000326170">
    <property type="component" value="Chromosome"/>
</dbReference>
<dbReference type="OrthoDB" id="268801at2157"/>
<organism evidence="2 3">
    <name type="scientific">Natronorubrum aibiense</name>
    <dbReference type="NCBI Taxonomy" id="348826"/>
    <lineage>
        <taxon>Archaea</taxon>
        <taxon>Methanobacteriati</taxon>
        <taxon>Methanobacteriota</taxon>
        <taxon>Stenosarchaea group</taxon>
        <taxon>Halobacteria</taxon>
        <taxon>Halobacteriales</taxon>
        <taxon>Natrialbaceae</taxon>
        <taxon>Natronorubrum</taxon>
    </lineage>
</organism>
<reference evidence="2 3" key="1">
    <citation type="journal article" date="2007" name="Int. J. Syst. Evol. Microbiol.">
        <title>Natronorubrum sulfidifaciens sp. nov., an extremely haloalkaliphilic archaeon isolated from Aiding salt lake in Xin-Jiang, China.</title>
        <authorList>
            <person name="Cui H.L."/>
            <person name="Tohty D."/>
            <person name="Liu H.C."/>
            <person name="Liu S.J."/>
            <person name="Oren A."/>
            <person name="Zhou P.J."/>
        </authorList>
    </citation>
    <scope>NUCLEOTIDE SEQUENCE [LARGE SCALE GENOMIC DNA]</scope>
    <source>
        <strain evidence="2 3">7-3</strain>
    </source>
</reference>
<name>A0A5P9P7Q6_9EURY</name>
<accession>A0A5P9P7Q6</accession>
<dbReference type="GeneID" id="42302466"/>
<sequence length="203" mass="21576">MSPDSSPTDGTRTGTPTRRRVLQLSGVVGTGLLSGCTEEIGDELPANKKWPTAELTPGLPVTERTEILEERIEALAKMDIADEAAFEAAFDDAALEVESVERDRDVLTMEYRDTKRGAAGTLHDVASIAGAFAALLDAGYDVVALEVTILDDAPASFGAAEVDATWAHAYNDGDHSAKEYGELVATTIETTRQPPDVGVSPRE</sequence>
<evidence type="ECO:0000313" key="2">
    <source>
        <dbReference type="EMBL" id="QFU83830.1"/>
    </source>
</evidence>
<dbReference type="EMBL" id="CP045488">
    <property type="protein sequence ID" value="QFU83830.1"/>
    <property type="molecule type" value="Genomic_DNA"/>
</dbReference>
<evidence type="ECO:0000259" key="1">
    <source>
        <dbReference type="Pfam" id="PF26490"/>
    </source>
</evidence>
<dbReference type="AlphaFoldDB" id="A0A5P9P7Q6"/>
<evidence type="ECO:0000313" key="3">
    <source>
        <dbReference type="Proteomes" id="UP000326170"/>
    </source>
</evidence>
<protein>
    <recommendedName>
        <fullName evidence="1">DUF8159 domain-containing protein</fullName>
    </recommendedName>
</protein>
<dbReference type="InterPro" id="IPR058473">
    <property type="entry name" value="DUF8159"/>
</dbReference>